<comment type="caution">
    <text evidence="1">The sequence shown here is derived from an EMBL/GenBank/DDBJ whole genome shotgun (WGS) entry which is preliminary data.</text>
</comment>
<name>A0ABQ7X5G8_BRANA</name>
<evidence type="ECO:0000313" key="2">
    <source>
        <dbReference type="Proteomes" id="UP000824890"/>
    </source>
</evidence>
<gene>
    <name evidence="1" type="ORF">HID58_094931</name>
</gene>
<organism evidence="1 2">
    <name type="scientific">Brassica napus</name>
    <name type="common">Rape</name>
    <dbReference type="NCBI Taxonomy" id="3708"/>
    <lineage>
        <taxon>Eukaryota</taxon>
        <taxon>Viridiplantae</taxon>
        <taxon>Streptophyta</taxon>
        <taxon>Embryophyta</taxon>
        <taxon>Tracheophyta</taxon>
        <taxon>Spermatophyta</taxon>
        <taxon>Magnoliopsida</taxon>
        <taxon>eudicotyledons</taxon>
        <taxon>Gunneridae</taxon>
        <taxon>Pentapetalae</taxon>
        <taxon>rosids</taxon>
        <taxon>malvids</taxon>
        <taxon>Brassicales</taxon>
        <taxon>Brassicaceae</taxon>
        <taxon>Brassiceae</taxon>
        <taxon>Brassica</taxon>
    </lineage>
</organism>
<reference evidence="1 2" key="1">
    <citation type="submission" date="2021-05" db="EMBL/GenBank/DDBJ databases">
        <title>Genome Assembly of Synthetic Allotetraploid Brassica napus Reveals Homoeologous Exchanges between Subgenomes.</title>
        <authorList>
            <person name="Davis J.T."/>
        </authorList>
    </citation>
    <scope>NUCLEOTIDE SEQUENCE [LARGE SCALE GENOMIC DNA]</scope>
    <source>
        <strain evidence="2">cv. Da-Ae</strain>
        <tissue evidence="1">Seedling</tissue>
    </source>
</reference>
<evidence type="ECO:0000313" key="1">
    <source>
        <dbReference type="EMBL" id="KAH0851195.1"/>
    </source>
</evidence>
<protein>
    <submittedName>
        <fullName evidence="1">Uncharacterized protein</fullName>
    </submittedName>
</protein>
<sequence>MSSNNISKPNDFDILSLLNSIASFKEITSNNLDLGSYLQDFNSLPSLKNPKLQHWTISVFPQIPEDNHFKFCKKGEGELTSISNLALGSTNSNQNMLPSLDPSSAVSDDMIRNQYVIEHVNSNLTSSSQESGASASAAWPDHLLDDSIFSDIIP</sequence>
<proteinExistence type="predicted"/>
<accession>A0ABQ7X5G8</accession>
<dbReference type="Proteomes" id="UP000824890">
    <property type="component" value="Unassembled WGS sequence"/>
</dbReference>
<keyword evidence="2" id="KW-1185">Reference proteome</keyword>
<dbReference type="EMBL" id="JAGKQM010001829">
    <property type="protein sequence ID" value="KAH0851195.1"/>
    <property type="molecule type" value="Genomic_DNA"/>
</dbReference>